<dbReference type="EMBL" id="JACHJP010000009">
    <property type="protein sequence ID" value="MBB4919158.1"/>
    <property type="molecule type" value="Genomic_DNA"/>
</dbReference>
<dbReference type="RefSeq" id="WP_184721131.1">
    <property type="nucleotide sequence ID" value="NZ_JACHJP010000009.1"/>
</dbReference>
<organism evidence="2 3">
    <name type="scientific">Streptosporangium saharense</name>
    <dbReference type="NCBI Taxonomy" id="1706840"/>
    <lineage>
        <taxon>Bacteria</taxon>
        <taxon>Bacillati</taxon>
        <taxon>Actinomycetota</taxon>
        <taxon>Actinomycetes</taxon>
        <taxon>Streptosporangiales</taxon>
        <taxon>Streptosporangiaceae</taxon>
        <taxon>Streptosporangium</taxon>
    </lineage>
</organism>
<dbReference type="AlphaFoldDB" id="A0A7W7QT01"/>
<feature type="region of interest" description="Disordered" evidence="1">
    <location>
        <begin position="348"/>
        <end position="381"/>
    </location>
</feature>
<dbReference type="Proteomes" id="UP000552644">
    <property type="component" value="Unassembled WGS sequence"/>
</dbReference>
<gene>
    <name evidence="2" type="ORF">FHS44_006300</name>
</gene>
<evidence type="ECO:0000256" key="1">
    <source>
        <dbReference type="SAM" id="MobiDB-lite"/>
    </source>
</evidence>
<comment type="caution">
    <text evidence="2">The sequence shown here is derived from an EMBL/GenBank/DDBJ whole genome shotgun (WGS) entry which is preliminary data.</text>
</comment>
<sequence>MALDNRKVQTAVLDDPGSEIPLSLPEDYRYAKPYLDQYEGRTFWCGNKWLDGCGWQLMSKVYKDRVCHFAHYPDLNGTAPKCERRYVGVDGADHLYIHRGLNGAFRGARPQRFQGSMADGQCTDLTVSAPKGRSLIRVQLTNLPPEEWTEADRTLRRGARDVEWMFGPRATRTARNLVDRDGYALRVRCDTEDGARIVKVGTETRDGDLLWNDLSECEISERGIVTPILRDVRLKPHRRTTGPVGLPQAPTEAANWVTQARTVNMRMVLRDEEWVHASLIPLTGQVRKARSARDVEEVARLLGEVYHLLAVDDRQALLRLPRFRRRWQEIDEWKRWVLDQRRAKISSGPACRAGVDRKKAAPARPKAKKQRTLPPQQADRVRQEEIRAQLHDLLEQVKSARRKGEVALMVDLLSTARKVVATAPASDLKSERTQIESYKKWLETFSGWKAAADQAAAIDPPTRKVGSRKIAGADTKRWQTSEPKPAKNGFAERQRRIFASARTVDLVNGVRRLLTGVAQEQATIDWKQVMGRVATGPVFQEPVDWPAVLVAVDTPAVEVIPMLSALITLPGGGMDPVFRQVLKGLGFQVPSTDEELRMVWKREVERVHARYAKPSRSMPPRLVPRQV</sequence>
<name>A0A7W7QT01_9ACTN</name>
<evidence type="ECO:0000313" key="2">
    <source>
        <dbReference type="EMBL" id="MBB4919158.1"/>
    </source>
</evidence>
<keyword evidence="3" id="KW-1185">Reference proteome</keyword>
<proteinExistence type="predicted"/>
<accession>A0A7W7QT01</accession>
<protein>
    <submittedName>
        <fullName evidence="2">Uncharacterized protein</fullName>
    </submittedName>
</protein>
<feature type="region of interest" description="Disordered" evidence="1">
    <location>
        <begin position="459"/>
        <end position="487"/>
    </location>
</feature>
<reference evidence="2 3" key="1">
    <citation type="submission" date="2020-08" db="EMBL/GenBank/DDBJ databases">
        <title>Genomic Encyclopedia of Type Strains, Phase III (KMG-III): the genomes of soil and plant-associated and newly described type strains.</title>
        <authorList>
            <person name="Whitman W."/>
        </authorList>
    </citation>
    <scope>NUCLEOTIDE SEQUENCE [LARGE SCALE GENOMIC DNA]</scope>
    <source>
        <strain evidence="2 3">CECT 8840</strain>
    </source>
</reference>
<evidence type="ECO:0000313" key="3">
    <source>
        <dbReference type="Proteomes" id="UP000552644"/>
    </source>
</evidence>